<organism evidence="1">
    <name type="scientific">Photorhabdus temperata subsp. temperata Meg1</name>
    <dbReference type="NCBI Taxonomy" id="1393735"/>
    <lineage>
        <taxon>Bacteria</taxon>
        <taxon>Pseudomonadati</taxon>
        <taxon>Pseudomonadota</taxon>
        <taxon>Gammaproteobacteria</taxon>
        <taxon>Enterobacterales</taxon>
        <taxon>Morganellaceae</taxon>
        <taxon>Photorhabdus</taxon>
    </lineage>
</organism>
<dbReference type="AlphaFoldDB" id="A0A081S0L4"/>
<name>A0A081S0L4_PHOTE</name>
<proteinExistence type="predicted"/>
<dbReference type="Proteomes" id="UP000028002">
    <property type="component" value="Unassembled WGS sequence"/>
</dbReference>
<comment type="caution">
    <text evidence="1">The sequence shown here is derived from an EMBL/GenBank/DDBJ whole genome shotgun (WGS) entry which is preliminary data.</text>
</comment>
<feature type="non-terminal residue" evidence="1">
    <location>
        <position position="1"/>
    </location>
</feature>
<gene>
    <name evidence="1" type="ORF">MEG1DRAFT_00843</name>
</gene>
<sequence length="42" mass="4704">HQECRNVPSSLSSIEANEMIILLIYIEGHSLGIKLAKLPEEK</sequence>
<evidence type="ECO:0000313" key="1">
    <source>
        <dbReference type="EMBL" id="KER04467.1"/>
    </source>
</evidence>
<protein>
    <submittedName>
        <fullName evidence="1">Uncharacterized protein</fullName>
    </submittedName>
</protein>
<accession>A0A081S0L4</accession>
<reference evidence="1" key="1">
    <citation type="submission" date="2014-03" db="EMBL/GenBank/DDBJ databases">
        <title>Draft Genome of Photorhabdus temperata Meg1.</title>
        <authorList>
            <person name="Hurst S.G.IV."/>
            <person name="Morris K."/>
            <person name="Thomas K."/>
            <person name="Tisa L.S."/>
        </authorList>
    </citation>
    <scope>NUCLEOTIDE SEQUENCE [LARGE SCALE GENOMIC DNA]</scope>
    <source>
        <strain evidence="1">Meg1</strain>
    </source>
</reference>
<dbReference type="EMBL" id="JGVH01000008">
    <property type="protein sequence ID" value="KER04467.1"/>
    <property type="molecule type" value="Genomic_DNA"/>
</dbReference>